<accession>A0A836CER6</accession>
<dbReference type="PANTHER" id="PTHR43198:SF5">
    <property type="entry name" value="BIFUNCTIONAL TENA-E PROTEIN"/>
    <property type="match status" value="1"/>
</dbReference>
<dbReference type="PIRSF" id="PIRSF003170">
    <property type="entry name" value="Pet18p"/>
    <property type="match status" value="1"/>
</dbReference>
<dbReference type="Gene3D" id="1.20.910.10">
    <property type="entry name" value="Heme oxygenase-like"/>
    <property type="match status" value="1"/>
</dbReference>
<dbReference type="AlphaFoldDB" id="A0A836CER6"/>
<dbReference type="GO" id="GO:0005829">
    <property type="term" value="C:cytosol"/>
    <property type="evidence" value="ECO:0007669"/>
    <property type="project" value="TreeGrafter"/>
</dbReference>
<dbReference type="InterPro" id="IPR050967">
    <property type="entry name" value="Thiamine_Salvage_TenA"/>
</dbReference>
<feature type="active site" description="Proton donor" evidence="1">
    <location>
        <position position="214"/>
    </location>
</feature>
<feature type="domain" description="Thiaminase-2/PQQC" evidence="3">
    <location>
        <begin position="28"/>
        <end position="223"/>
    </location>
</feature>
<dbReference type="Pfam" id="PF03070">
    <property type="entry name" value="TENA_THI-4"/>
    <property type="match status" value="1"/>
</dbReference>
<keyword evidence="5" id="KW-1185">Reference proteome</keyword>
<feature type="binding site" evidence="2">
    <location>
        <position position="90"/>
    </location>
    <ligand>
        <name>substrate</name>
    </ligand>
</feature>
<dbReference type="PANTHER" id="PTHR43198">
    <property type="entry name" value="BIFUNCTIONAL TH2 PROTEIN"/>
    <property type="match status" value="1"/>
</dbReference>
<gene>
    <name evidence="4" type="ORF">JKP88DRAFT_199408</name>
</gene>
<dbReference type="GO" id="GO:0006772">
    <property type="term" value="P:thiamine metabolic process"/>
    <property type="evidence" value="ECO:0007669"/>
    <property type="project" value="UniProtKB-ARBA"/>
</dbReference>
<dbReference type="Proteomes" id="UP000664859">
    <property type="component" value="Unassembled WGS sequence"/>
</dbReference>
<evidence type="ECO:0000313" key="4">
    <source>
        <dbReference type="EMBL" id="KAG5182483.1"/>
    </source>
</evidence>
<evidence type="ECO:0000256" key="2">
    <source>
        <dbReference type="PIRSR" id="PIRSR003170-2"/>
    </source>
</evidence>
<protein>
    <submittedName>
        <fullName evidence="4">TENA/THI-4 family</fullName>
    </submittedName>
</protein>
<dbReference type="CDD" id="cd19357">
    <property type="entry name" value="TenA_E_At3g16990-like"/>
    <property type="match status" value="1"/>
</dbReference>
<comment type="caution">
    <text evidence="4">The sequence shown here is derived from an EMBL/GenBank/DDBJ whole genome shotgun (WGS) entry which is preliminary data.</text>
</comment>
<name>A0A836CER6_9STRA</name>
<feature type="binding site" evidence="2">
    <location>
        <position position="54"/>
    </location>
    <ligand>
        <name>substrate</name>
    </ligand>
</feature>
<dbReference type="InterPro" id="IPR016084">
    <property type="entry name" value="Haem_Oase-like_multi-hlx"/>
</dbReference>
<proteinExistence type="predicted"/>
<dbReference type="InterPro" id="IPR004305">
    <property type="entry name" value="Thiaminase-2/PQQC"/>
</dbReference>
<dbReference type="OrthoDB" id="37730at2759"/>
<feature type="binding site" evidence="2">
    <location>
        <position position="140"/>
    </location>
    <ligand>
        <name>substrate</name>
    </ligand>
</feature>
<organism evidence="4 5">
    <name type="scientific">Tribonema minus</name>
    <dbReference type="NCBI Taxonomy" id="303371"/>
    <lineage>
        <taxon>Eukaryota</taxon>
        <taxon>Sar</taxon>
        <taxon>Stramenopiles</taxon>
        <taxon>Ochrophyta</taxon>
        <taxon>PX clade</taxon>
        <taxon>Xanthophyceae</taxon>
        <taxon>Tribonematales</taxon>
        <taxon>Tribonemataceae</taxon>
        <taxon>Tribonema</taxon>
    </lineage>
</organism>
<dbReference type="EMBL" id="JAFCMP010000246">
    <property type="protein sequence ID" value="KAG5182483.1"/>
    <property type="molecule type" value="Genomic_DNA"/>
</dbReference>
<evidence type="ECO:0000259" key="3">
    <source>
        <dbReference type="Pfam" id="PF03070"/>
    </source>
</evidence>
<evidence type="ECO:0000256" key="1">
    <source>
        <dbReference type="PIRSR" id="PIRSR003170-1"/>
    </source>
</evidence>
<reference evidence="4" key="1">
    <citation type="submission" date="2021-02" db="EMBL/GenBank/DDBJ databases">
        <title>First Annotated Genome of the Yellow-green Alga Tribonema minus.</title>
        <authorList>
            <person name="Mahan K.M."/>
        </authorList>
    </citation>
    <scope>NUCLEOTIDE SEQUENCE</scope>
    <source>
        <strain evidence="4">UTEX B ZZ1240</strain>
    </source>
</reference>
<sequence>MREGSEHIVPPHTTAEMIEAHKDAFIAATNHDFLDACADGTVGDQQFNTWLLQDYLFVLEFSRMAGRALSNAPDEHVPLLLGGLAALKEELVWFKYMAQRLGVDLSTAMKKPTNQEYCAFMRELAEHDYTVQLAAYWAIELVYNKAWQLNGKTPRKPLHQELQQRWGNAEFTAFVTALAEEVDKRLHVEVGADEVQLMVQRECSEVFGRVMAQEVRFWHMAYE</sequence>
<evidence type="ECO:0000313" key="5">
    <source>
        <dbReference type="Proteomes" id="UP000664859"/>
    </source>
</evidence>
<dbReference type="SUPFAM" id="SSF48613">
    <property type="entry name" value="Heme oxygenase-like"/>
    <property type="match status" value="1"/>
</dbReference>
<dbReference type="InterPro" id="IPR026285">
    <property type="entry name" value="TenA_E"/>
</dbReference>